<keyword evidence="8" id="KW-0130">Cell adhesion</keyword>
<keyword evidence="6" id="KW-0677">Repeat</keyword>
<accession>A0A401NYG8</accession>
<comment type="function">
    <text evidence="1">Potential calcium-dependent cell-adhesion protein. May be involved in the establishment and maintenance of specific neuronal connections in the brain.</text>
</comment>
<keyword evidence="9 14" id="KW-1133">Transmembrane helix</keyword>
<comment type="subcellular location">
    <subcellularLocation>
        <location evidence="2">Cell membrane</location>
        <topology evidence="2">Single-pass type I membrane protein</topology>
    </subcellularLocation>
</comment>
<dbReference type="GO" id="GO:0005509">
    <property type="term" value="F:calcium ion binding"/>
    <property type="evidence" value="ECO:0007669"/>
    <property type="project" value="UniProtKB-UniRule"/>
</dbReference>
<dbReference type="PANTHER" id="PTHR24028">
    <property type="entry name" value="CADHERIN-87A"/>
    <property type="match status" value="1"/>
</dbReference>
<dbReference type="FunFam" id="2.60.40.60:FF:000129">
    <property type="entry name" value="protocadherin alpha-C2 isoform X1"/>
    <property type="match status" value="1"/>
</dbReference>
<evidence type="ECO:0000256" key="6">
    <source>
        <dbReference type="ARBA" id="ARBA00022737"/>
    </source>
</evidence>
<dbReference type="SMART" id="SM00112">
    <property type="entry name" value="CA"/>
    <property type="match status" value="6"/>
</dbReference>
<reference evidence="16 17" key="1">
    <citation type="journal article" date="2018" name="Nat. Ecol. Evol.">
        <title>Shark genomes provide insights into elasmobranch evolution and the origin of vertebrates.</title>
        <authorList>
            <person name="Hara Y"/>
            <person name="Yamaguchi K"/>
            <person name="Onimaru K"/>
            <person name="Kadota M"/>
            <person name="Koyanagi M"/>
            <person name="Keeley SD"/>
            <person name="Tatsumi K"/>
            <person name="Tanaka K"/>
            <person name="Motone F"/>
            <person name="Kageyama Y"/>
            <person name="Nozu R"/>
            <person name="Adachi N"/>
            <person name="Nishimura O"/>
            <person name="Nakagawa R"/>
            <person name="Tanegashima C"/>
            <person name="Kiyatake I"/>
            <person name="Matsumoto R"/>
            <person name="Murakumo K"/>
            <person name="Nishida K"/>
            <person name="Terakita A"/>
            <person name="Kuratani S"/>
            <person name="Sato K"/>
            <person name="Hyodo S Kuraku.S."/>
        </authorList>
    </citation>
    <scope>NUCLEOTIDE SEQUENCE [LARGE SCALE GENOMIC DNA]</scope>
</reference>
<dbReference type="FunFam" id="2.60.40.60:FF:000001">
    <property type="entry name" value="Protocadherin alpha 2"/>
    <property type="match status" value="1"/>
</dbReference>
<dbReference type="OrthoDB" id="6252479at2759"/>
<dbReference type="FunFam" id="2.60.40.60:FF:000004">
    <property type="entry name" value="Protocadherin 1 gamma 2"/>
    <property type="match status" value="1"/>
</dbReference>
<evidence type="ECO:0000259" key="15">
    <source>
        <dbReference type="PROSITE" id="PS50268"/>
    </source>
</evidence>
<dbReference type="PRINTS" id="PR00205">
    <property type="entry name" value="CADHERIN"/>
</dbReference>
<keyword evidence="11" id="KW-0325">Glycoprotein</keyword>
<dbReference type="AlphaFoldDB" id="A0A401NYG8"/>
<dbReference type="Pfam" id="PF08266">
    <property type="entry name" value="Cadherin_2"/>
    <property type="match status" value="1"/>
</dbReference>
<dbReference type="InterPro" id="IPR002126">
    <property type="entry name" value="Cadherin-like_dom"/>
</dbReference>
<evidence type="ECO:0000256" key="3">
    <source>
        <dbReference type="ARBA" id="ARBA00022475"/>
    </source>
</evidence>
<keyword evidence="7 12" id="KW-0106">Calcium</keyword>
<evidence type="ECO:0000256" key="9">
    <source>
        <dbReference type="ARBA" id="ARBA00022989"/>
    </source>
</evidence>
<keyword evidence="3" id="KW-1003">Cell membrane</keyword>
<evidence type="ECO:0000256" key="8">
    <source>
        <dbReference type="ARBA" id="ARBA00022889"/>
    </source>
</evidence>
<dbReference type="InterPro" id="IPR050174">
    <property type="entry name" value="Protocadherin/Cadherin-CA"/>
</dbReference>
<evidence type="ECO:0000256" key="2">
    <source>
        <dbReference type="ARBA" id="ARBA00004251"/>
    </source>
</evidence>
<name>A0A401NYG8_SCYTO</name>
<feature type="domain" description="Cadherin" evidence="15">
    <location>
        <begin position="141"/>
        <end position="241"/>
    </location>
</feature>
<evidence type="ECO:0000313" key="16">
    <source>
        <dbReference type="EMBL" id="GCB65911.1"/>
    </source>
</evidence>
<evidence type="ECO:0000256" key="7">
    <source>
        <dbReference type="ARBA" id="ARBA00022837"/>
    </source>
</evidence>
<proteinExistence type="predicted"/>
<dbReference type="EMBL" id="BFAA01000095">
    <property type="protein sequence ID" value="GCB65911.1"/>
    <property type="molecule type" value="Genomic_DNA"/>
</dbReference>
<evidence type="ECO:0000256" key="10">
    <source>
        <dbReference type="ARBA" id="ARBA00023136"/>
    </source>
</evidence>
<dbReference type="PROSITE" id="PS00232">
    <property type="entry name" value="CADHERIN_1"/>
    <property type="match status" value="4"/>
</dbReference>
<feature type="transmembrane region" description="Helical" evidence="14">
    <location>
        <begin position="685"/>
        <end position="711"/>
    </location>
</feature>
<feature type="domain" description="Cadherin" evidence="15">
    <location>
        <begin position="455"/>
        <end position="564"/>
    </location>
</feature>
<evidence type="ECO:0000313" key="17">
    <source>
        <dbReference type="Proteomes" id="UP000288216"/>
    </source>
</evidence>
<evidence type="ECO:0000256" key="11">
    <source>
        <dbReference type="ARBA" id="ARBA00023180"/>
    </source>
</evidence>
<feature type="compositionally biased region" description="Polar residues" evidence="13">
    <location>
        <begin position="810"/>
        <end position="834"/>
    </location>
</feature>
<sequence>MAHSARRLLLRRQAISSIFILCVLPLVPGHIRYSIPEELEYGSFVGNIAEDLGLTVEELSSRKFRIVSDTAKHYFNANIRNGILFVSERIDREDLCAQGVTCVLALDAVVENPVQQYRIDVNVLDINDNSPRFPHGETGLELAESTIPGTRFLLENAHDSDVGANSIREYQLIPREQFSLDVQNHGEWQLLHLVLEKPLDREKQSTHQLLLRAIDGGTPERSGTTKITITVVDSNDNAPVFQQSLHTAVLMEDAPPGTMIIKLNATDLDYGSNSDIIYSFSSYNKKWIRELFSINPRSGDIRVKGTLDFEEADAYEINVEAKDCGSPPLIAHCTVRVNILDVNDNAPTLTFNSVSSKISENVQIGTLIALISVTDQDSHKNGLTDCQISQNLPFDLKSSFMNSYRLVIKEPLDRERTAEYEISVTCRDHGTPPLFSNKTIAVHLKDVNDNAPHFLKSSYTIHAMENTPPGTSIGTVAASDPDMNQNSQLSYIILEGQIGGLPITSYVSMNPETGVIFSQRSFDYEALKSFEIHIQARDAGLPPLSSNVTANVIILDQNDNAPVVISVGSAKVTVPRSAGPGYLVTKVVASDADSGQNARLFYQFVQTTGTSSFSVSHRAGEVRTTRHLKDNEATSQRLVIQVKDNGHPPLSATVTVTVTISEQSAEINHNSVQPHMDLQYSSNQAFYIIIALGLTSFILLVVIISLLIAICPADRSSPSTRSCFVTTCCCKSSLDSTERLQHSNVNLQIVPDSKLITKVLEVRGNGTLSDTYRYKVRSAPEPSKMEFMFVTSSNPVTPGTMKKSTRTAKSEQSAKSANIGTGVSNEVSQNIHLH</sequence>
<feature type="domain" description="Cadherin" evidence="15">
    <location>
        <begin position="27"/>
        <end position="133"/>
    </location>
</feature>
<dbReference type="InterPro" id="IPR013164">
    <property type="entry name" value="Cadherin_N"/>
</dbReference>
<dbReference type="SUPFAM" id="SSF49313">
    <property type="entry name" value="Cadherin-like"/>
    <property type="match status" value="6"/>
</dbReference>
<protein>
    <recommendedName>
        <fullName evidence="15">Cadherin domain-containing protein</fullName>
    </recommendedName>
</protein>
<dbReference type="PANTHER" id="PTHR24028:SF236">
    <property type="entry name" value="PROTOCADHERIN GAMMA-C3"/>
    <property type="match status" value="1"/>
</dbReference>
<dbReference type="FunFam" id="2.60.40.60:FF:000006">
    <property type="entry name" value="Protocadherin alpha 2"/>
    <property type="match status" value="1"/>
</dbReference>
<evidence type="ECO:0000256" key="14">
    <source>
        <dbReference type="SAM" id="Phobius"/>
    </source>
</evidence>
<evidence type="ECO:0000256" key="5">
    <source>
        <dbReference type="ARBA" id="ARBA00022729"/>
    </source>
</evidence>
<keyword evidence="17" id="KW-1185">Reference proteome</keyword>
<dbReference type="GO" id="GO:0005886">
    <property type="term" value="C:plasma membrane"/>
    <property type="evidence" value="ECO:0007669"/>
    <property type="project" value="UniProtKB-SubCell"/>
</dbReference>
<dbReference type="InterPro" id="IPR032455">
    <property type="entry name" value="Cadherin_C"/>
</dbReference>
<evidence type="ECO:0000256" key="13">
    <source>
        <dbReference type="SAM" id="MobiDB-lite"/>
    </source>
</evidence>
<comment type="caution">
    <text evidence="16">The sequence shown here is derived from an EMBL/GenBank/DDBJ whole genome shotgun (WGS) entry which is preliminary data.</text>
</comment>
<feature type="domain" description="Cadherin" evidence="15">
    <location>
        <begin position="242"/>
        <end position="349"/>
    </location>
</feature>
<dbReference type="FunFam" id="2.60.40.60:FF:000007">
    <property type="entry name" value="Protocadherin alpha 2"/>
    <property type="match status" value="1"/>
</dbReference>
<evidence type="ECO:0000256" key="1">
    <source>
        <dbReference type="ARBA" id="ARBA00003436"/>
    </source>
</evidence>
<feature type="region of interest" description="Disordered" evidence="13">
    <location>
        <begin position="796"/>
        <end position="834"/>
    </location>
</feature>
<dbReference type="InterPro" id="IPR020894">
    <property type="entry name" value="Cadherin_CS"/>
</dbReference>
<organism evidence="16 17">
    <name type="scientific">Scyliorhinus torazame</name>
    <name type="common">Cloudy catshark</name>
    <name type="synonym">Catulus torazame</name>
    <dbReference type="NCBI Taxonomy" id="75743"/>
    <lineage>
        <taxon>Eukaryota</taxon>
        <taxon>Metazoa</taxon>
        <taxon>Chordata</taxon>
        <taxon>Craniata</taxon>
        <taxon>Vertebrata</taxon>
        <taxon>Chondrichthyes</taxon>
        <taxon>Elasmobranchii</taxon>
        <taxon>Galeomorphii</taxon>
        <taxon>Galeoidea</taxon>
        <taxon>Carcharhiniformes</taxon>
        <taxon>Scyliorhinidae</taxon>
        <taxon>Scyliorhinus</taxon>
    </lineage>
</organism>
<dbReference type="FunFam" id="2.60.40.60:FF:000002">
    <property type="entry name" value="Protocadherin alpha 2"/>
    <property type="match status" value="1"/>
</dbReference>
<evidence type="ECO:0000256" key="4">
    <source>
        <dbReference type="ARBA" id="ARBA00022692"/>
    </source>
</evidence>
<feature type="domain" description="Cadherin" evidence="15">
    <location>
        <begin position="566"/>
        <end position="676"/>
    </location>
</feature>
<dbReference type="Proteomes" id="UP000288216">
    <property type="component" value="Unassembled WGS sequence"/>
</dbReference>
<evidence type="ECO:0000256" key="12">
    <source>
        <dbReference type="PROSITE-ProRule" id="PRU00043"/>
    </source>
</evidence>
<dbReference type="STRING" id="75743.A0A401NYG8"/>
<dbReference type="CDD" id="cd11304">
    <property type="entry name" value="Cadherin_repeat"/>
    <property type="match status" value="6"/>
</dbReference>
<feature type="domain" description="Cadherin" evidence="15">
    <location>
        <begin position="350"/>
        <end position="454"/>
    </location>
</feature>
<dbReference type="PROSITE" id="PS50268">
    <property type="entry name" value="CADHERIN_2"/>
    <property type="match status" value="6"/>
</dbReference>
<dbReference type="Pfam" id="PF16492">
    <property type="entry name" value="Cadherin_C_2"/>
    <property type="match status" value="1"/>
</dbReference>
<keyword evidence="10 14" id="KW-0472">Membrane</keyword>
<dbReference type="Gene3D" id="2.60.40.60">
    <property type="entry name" value="Cadherins"/>
    <property type="match status" value="6"/>
</dbReference>
<dbReference type="InterPro" id="IPR015919">
    <property type="entry name" value="Cadherin-like_sf"/>
</dbReference>
<gene>
    <name evidence="16" type="ORF">scyTo_0000491</name>
</gene>
<dbReference type="Pfam" id="PF00028">
    <property type="entry name" value="Cadherin"/>
    <property type="match status" value="5"/>
</dbReference>
<dbReference type="GO" id="GO:0007156">
    <property type="term" value="P:homophilic cell adhesion via plasma membrane adhesion molecules"/>
    <property type="evidence" value="ECO:0007669"/>
    <property type="project" value="InterPro"/>
</dbReference>
<keyword evidence="4 14" id="KW-0812">Transmembrane</keyword>
<keyword evidence="5" id="KW-0732">Signal</keyword>